<dbReference type="InterPro" id="IPR037171">
    <property type="entry name" value="NagB/RpiA_transferase-like"/>
</dbReference>
<dbReference type="Pfam" id="PF13336">
    <property type="entry name" value="AcetylCoA_hyd_C"/>
    <property type="match status" value="1"/>
</dbReference>
<dbReference type="SUPFAM" id="SSF100950">
    <property type="entry name" value="NagB/RpiA/CoA transferase-like"/>
    <property type="match status" value="1"/>
</dbReference>
<dbReference type="EMBL" id="CATQJA010002795">
    <property type="protein sequence ID" value="CAJ0588002.1"/>
    <property type="molecule type" value="Genomic_DNA"/>
</dbReference>
<dbReference type="AlphaFoldDB" id="A0AA36DL23"/>
<dbReference type="PANTHER" id="PTHR21432:SF20">
    <property type="entry name" value="ACETYL-COA HYDROLASE"/>
    <property type="match status" value="1"/>
</dbReference>
<sequence>GAGVVCTRAHTHHLVTEYGIASLFGKSVRQRAYELINIAHPDDRESLEKEAFKRMKVMPSREN</sequence>
<reference evidence="2" key="1">
    <citation type="submission" date="2023-06" db="EMBL/GenBank/DDBJ databases">
        <authorList>
            <person name="Delattre M."/>
        </authorList>
    </citation>
    <scope>NUCLEOTIDE SEQUENCE</scope>
    <source>
        <strain evidence="2">AF72</strain>
    </source>
</reference>
<name>A0AA36DL23_9BILA</name>
<evidence type="ECO:0000313" key="3">
    <source>
        <dbReference type="Proteomes" id="UP001177023"/>
    </source>
</evidence>
<dbReference type="PANTHER" id="PTHR21432">
    <property type="entry name" value="ACETYL-COA HYDROLASE-RELATED"/>
    <property type="match status" value="1"/>
</dbReference>
<dbReference type="Gene3D" id="3.40.1080.20">
    <property type="entry name" value="Acetyl-CoA hydrolase/transferase C-terminal domain"/>
    <property type="match status" value="1"/>
</dbReference>
<comment type="caution">
    <text evidence="2">The sequence shown here is derived from an EMBL/GenBank/DDBJ whole genome shotgun (WGS) entry which is preliminary data.</text>
</comment>
<feature type="non-terminal residue" evidence="2">
    <location>
        <position position="1"/>
    </location>
</feature>
<dbReference type="GO" id="GO:0006083">
    <property type="term" value="P:acetate metabolic process"/>
    <property type="evidence" value="ECO:0007669"/>
    <property type="project" value="InterPro"/>
</dbReference>
<proteinExistence type="predicted"/>
<feature type="domain" description="Acetyl-CoA hydrolase/transferase C-terminal" evidence="1">
    <location>
        <begin position="1"/>
        <end position="51"/>
    </location>
</feature>
<dbReference type="GO" id="GO:0005739">
    <property type="term" value="C:mitochondrion"/>
    <property type="evidence" value="ECO:0007669"/>
    <property type="project" value="TreeGrafter"/>
</dbReference>
<evidence type="ECO:0000259" key="1">
    <source>
        <dbReference type="Pfam" id="PF13336"/>
    </source>
</evidence>
<organism evidence="2 3">
    <name type="scientific">Mesorhabditis spiculigera</name>
    <dbReference type="NCBI Taxonomy" id="96644"/>
    <lineage>
        <taxon>Eukaryota</taxon>
        <taxon>Metazoa</taxon>
        <taxon>Ecdysozoa</taxon>
        <taxon>Nematoda</taxon>
        <taxon>Chromadorea</taxon>
        <taxon>Rhabditida</taxon>
        <taxon>Rhabditina</taxon>
        <taxon>Rhabditomorpha</taxon>
        <taxon>Rhabditoidea</taxon>
        <taxon>Rhabditidae</taxon>
        <taxon>Mesorhabditinae</taxon>
        <taxon>Mesorhabditis</taxon>
    </lineage>
</organism>
<accession>A0AA36DL23</accession>
<dbReference type="Proteomes" id="UP001177023">
    <property type="component" value="Unassembled WGS sequence"/>
</dbReference>
<gene>
    <name evidence="2" type="ORF">MSPICULIGERA_LOCUS25955</name>
</gene>
<evidence type="ECO:0000313" key="2">
    <source>
        <dbReference type="EMBL" id="CAJ0588002.1"/>
    </source>
</evidence>
<dbReference type="GO" id="GO:0008775">
    <property type="term" value="F:acetate CoA-transferase activity"/>
    <property type="evidence" value="ECO:0007669"/>
    <property type="project" value="InterPro"/>
</dbReference>
<dbReference type="InterPro" id="IPR046433">
    <property type="entry name" value="ActCoA_hydro"/>
</dbReference>
<keyword evidence="3" id="KW-1185">Reference proteome</keyword>
<protein>
    <recommendedName>
        <fullName evidence="1">Acetyl-CoA hydrolase/transferase C-terminal domain-containing protein</fullName>
    </recommendedName>
</protein>
<dbReference type="InterPro" id="IPR038460">
    <property type="entry name" value="AcetylCoA_hyd_C_sf"/>
</dbReference>
<feature type="non-terminal residue" evidence="2">
    <location>
        <position position="63"/>
    </location>
</feature>
<dbReference type="InterPro" id="IPR026888">
    <property type="entry name" value="AcetylCoA_hyd_C"/>
</dbReference>